<dbReference type="InterPro" id="IPR012349">
    <property type="entry name" value="Split_barrel_FMN-bd"/>
</dbReference>
<name>A0ABV7GGN8_9GAMM</name>
<dbReference type="SUPFAM" id="SSF50475">
    <property type="entry name" value="FMN-binding split barrel"/>
    <property type="match status" value="1"/>
</dbReference>
<dbReference type="EMBL" id="JBHRTD010000018">
    <property type="protein sequence ID" value="MFC3140550.1"/>
    <property type="molecule type" value="Genomic_DNA"/>
</dbReference>
<dbReference type="Gene3D" id="2.30.110.10">
    <property type="entry name" value="Electron Transport, Fmn-binding Protein, Chain A"/>
    <property type="match status" value="1"/>
</dbReference>
<organism evidence="1 2">
    <name type="scientific">Shewanella submarina</name>
    <dbReference type="NCBI Taxonomy" id="2016376"/>
    <lineage>
        <taxon>Bacteria</taxon>
        <taxon>Pseudomonadati</taxon>
        <taxon>Pseudomonadota</taxon>
        <taxon>Gammaproteobacteria</taxon>
        <taxon>Alteromonadales</taxon>
        <taxon>Shewanellaceae</taxon>
        <taxon>Shewanella</taxon>
    </lineage>
</organism>
<accession>A0ABV7GGN8</accession>
<dbReference type="Proteomes" id="UP001595621">
    <property type="component" value="Unassembled WGS sequence"/>
</dbReference>
<reference evidence="2" key="1">
    <citation type="journal article" date="2019" name="Int. J. Syst. Evol. Microbiol.">
        <title>The Global Catalogue of Microorganisms (GCM) 10K type strain sequencing project: providing services to taxonomists for standard genome sequencing and annotation.</title>
        <authorList>
            <consortium name="The Broad Institute Genomics Platform"/>
            <consortium name="The Broad Institute Genome Sequencing Center for Infectious Disease"/>
            <person name="Wu L."/>
            <person name="Ma J."/>
        </authorList>
    </citation>
    <scope>NUCLEOTIDE SEQUENCE [LARGE SCALE GENOMIC DNA]</scope>
    <source>
        <strain evidence="2">KCTC 52277</strain>
    </source>
</reference>
<evidence type="ECO:0000313" key="2">
    <source>
        <dbReference type="Proteomes" id="UP001595621"/>
    </source>
</evidence>
<evidence type="ECO:0000313" key="1">
    <source>
        <dbReference type="EMBL" id="MFC3140550.1"/>
    </source>
</evidence>
<dbReference type="PANTHER" id="PTHR35802:SF1">
    <property type="entry name" value="PROTEASE SYNTHASE AND SPORULATION PROTEIN PAI 2"/>
    <property type="match status" value="1"/>
</dbReference>
<dbReference type="Pfam" id="PF04299">
    <property type="entry name" value="FMN_bind_2"/>
    <property type="match status" value="1"/>
</dbReference>
<comment type="caution">
    <text evidence="1">The sequence shown here is derived from an EMBL/GenBank/DDBJ whole genome shotgun (WGS) entry which is preliminary data.</text>
</comment>
<protein>
    <submittedName>
        <fullName evidence="1">FMN-binding negative transcriptional regulator</fullName>
    </submittedName>
</protein>
<sequence length="198" mass="22008">MHVPEKWQMNATDEIHDFIRTHGFGALISPDFEASHLPLLLRADEGEQGVLYGHFARANRHWKTAVGRVLVIFSGPHSYISPTWYQSSPAVPTWNYAAVHAVGVLELTDDATTMQMLGKTVSKYEPELEIPAEYKDKLSKGIVGFKITIETLQGKEKLGQHRSAADQAGVAQALAGSDSLESQQLYQYMRRREIGLGS</sequence>
<proteinExistence type="predicted"/>
<keyword evidence="2" id="KW-1185">Reference proteome</keyword>
<dbReference type="RefSeq" id="WP_248934430.1">
    <property type="nucleotide sequence ID" value="NZ_JAKILF010000001.1"/>
</dbReference>
<gene>
    <name evidence="1" type="ORF">ACFOE0_20525</name>
</gene>
<dbReference type="PIRSF" id="PIRSF010372">
    <property type="entry name" value="PaiB"/>
    <property type="match status" value="1"/>
</dbReference>
<dbReference type="InterPro" id="IPR007396">
    <property type="entry name" value="TR_PAI2-type"/>
</dbReference>
<dbReference type="PANTHER" id="PTHR35802">
    <property type="entry name" value="PROTEASE SYNTHASE AND SPORULATION PROTEIN PAI 2"/>
    <property type="match status" value="1"/>
</dbReference>